<dbReference type="Proteomes" id="UP000247689">
    <property type="component" value="Unassembled WGS sequence"/>
</dbReference>
<dbReference type="EMBL" id="QICH01000002">
    <property type="protein sequence ID" value="PXF63262.1"/>
    <property type="molecule type" value="Genomic_DNA"/>
</dbReference>
<proteinExistence type="predicted"/>
<sequence length="938" mass="106663">MCRLISTSLSIISIEGAYWSIANNNKEKLRNIMDFSSIDAEQSLIITASRRQSRYLRDEYAAQQIAQGRDVWPSLKIMPWNAFINYCWELAQESGLDTPIRLSANQGRHLWQQMVAKSDVVEPLLNRKQTQNLSFDAWRVCQQWQIENLEAMPGDQDQESFAEWFSTFTKDLQSHGWIEAHQQANYLAKTLTSFIEQLPNTIITYGFQQPTPQQTALIGQLKTSKNVLDWALETSTEQGHVELCSLPDPSQELIAAVRWAKQKLLENSNQAIAIVVPELEQKKPYIERLIYREFYAGDLAEGKELTQPLHDFSIDESLLNQPLVAVVADWLALSHQSLSKKQLQHLLLSPYLYKEQELHWQATQFELVIRKSTKAYYSIEELLKLSRHHQVKLPWLTFIDEWRKENTETLSAKQDFKSHIAVVLSLLAEVHWTGYHSISSREYQVQQTFIEAIKSAQSLQKVLAGKITFAKAISLLKEHLEQQTFHQQQPKAPLQIMGMLEAIGITFDAVWLVGATDQVLPQKATPNPFISKAIHRKFDLPGSSHNREVEYAHSLIQSLLANPELVISFAEYDGEQEQIMSPLLKTLLPNHSVHKQTLESQLPTTLNEWPTSDALEYYRDDKGLTVGEHYAVKGGTGLLRMQAASPFDAYLRYRLELQAFEEDGLGVSFMDRGNLFHKAMQIIWTRLETQSALLELSGNALEGLVKQTTQFVLGEAAKHIFLLQNTAFMDVEAKRLEALVIESLELDKKREPFTVIGTEVPREVELAGLKFRIIIDRIDKLSDGRLLIIDYKTGQPTLMSLLRDPIGEPQLLLYAISEQAAVQDSDSGNSNELKEVAGIVFMQAHLKACKYIGITSENDMLDGVKALHDIKANPYSDDFADAIKEWKQILEDIAESFKHGHADITEYSGDFSDHLAISRWSERGESLEALINGGKDHE</sequence>
<dbReference type="InterPro" id="IPR027417">
    <property type="entry name" value="P-loop_NTPase"/>
</dbReference>
<gene>
    <name evidence="2" type="ORF">DL796_07410</name>
</gene>
<keyword evidence="3" id="KW-1185">Reference proteome</keyword>
<dbReference type="NCBIfam" id="TIGR03623">
    <property type="entry name" value="probable DNA repair protein"/>
    <property type="match status" value="1"/>
</dbReference>
<accession>A0A318D1Z1</accession>
<dbReference type="InterPro" id="IPR038726">
    <property type="entry name" value="PDDEXK_AddAB-type"/>
</dbReference>
<dbReference type="Gene3D" id="3.90.320.10">
    <property type="match status" value="1"/>
</dbReference>
<evidence type="ECO:0000259" key="1">
    <source>
        <dbReference type="Pfam" id="PF12705"/>
    </source>
</evidence>
<evidence type="ECO:0000313" key="3">
    <source>
        <dbReference type="Proteomes" id="UP000247689"/>
    </source>
</evidence>
<comment type="caution">
    <text evidence="2">The sequence shown here is derived from an EMBL/GenBank/DDBJ whole genome shotgun (WGS) entry which is preliminary data.</text>
</comment>
<name>A0A318D1Z1_9GAMM</name>
<dbReference type="AlphaFoldDB" id="A0A318D1Z1"/>
<dbReference type="Pfam" id="PF12705">
    <property type="entry name" value="PDDEXK_1"/>
    <property type="match status" value="1"/>
</dbReference>
<reference evidence="2 3" key="1">
    <citation type="submission" date="2018-05" db="EMBL/GenBank/DDBJ databases">
        <title>Kangiella spongicola genome sequence.</title>
        <authorList>
            <person name="Maclea K.S."/>
            <person name="Goen A.E."/>
            <person name="Kelley C."/>
            <person name="Underriner A."/>
            <person name="Silverwood T."/>
            <person name="Trachtenberg A.M."/>
        </authorList>
    </citation>
    <scope>NUCLEOTIDE SEQUENCE [LARGE SCALE GENOMIC DNA]</scope>
    <source>
        <strain evidence="2 3">ATCC BAA-2076</strain>
    </source>
</reference>
<protein>
    <recommendedName>
        <fullName evidence="1">PD-(D/E)XK endonuclease-like domain-containing protein</fullName>
    </recommendedName>
</protein>
<dbReference type="OrthoDB" id="9761147at2"/>
<organism evidence="2 3">
    <name type="scientific">Kangiella spongicola</name>
    <dbReference type="NCBI Taxonomy" id="796379"/>
    <lineage>
        <taxon>Bacteria</taxon>
        <taxon>Pseudomonadati</taxon>
        <taxon>Pseudomonadota</taxon>
        <taxon>Gammaproteobacteria</taxon>
        <taxon>Kangiellales</taxon>
        <taxon>Kangiellaceae</taxon>
        <taxon>Kangiella</taxon>
    </lineage>
</organism>
<dbReference type="InterPro" id="IPR019925">
    <property type="entry name" value="DNA_repair_protein_predicted"/>
</dbReference>
<dbReference type="InterPro" id="IPR011604">
    <property type="entry name" value="PDDEXK-like_dom_sf"/>
</dbReference>
<evidence type="ECO:0000313" key="2">
    <source>
        <dbReference type="EMBL" id="PXF63262.1"/>
    </source>
</evidence>
<feature type="domain" description="PD-(D/E)XK endonuclease-like" evidence="1">
    <location>
        <begin position="644"/>
        <end position="907"/>
    </location>
</feature>
<dbReference type="SUPFAM" id="SSF52540">
    <property type="entry name" value="P-loop containing nucleoside triphosphate hydrolases"/>
    <property type="match status" value="1"/>
</dbReference>